<evidence type="ECO:0000256" key="1">
    <source>
        <dbReference type="ARBA" id="ARBA00004141"/>
    </source>
</evidence>
<dbReference type="EMBL" id="JAFCNB010000006">
    <property type="protein sequence ID" value="MBP2704703.1"/>
    <property type="molecule type" value="Genomic_DNA"/>
</dbReference>
<comment type="similarity">
    <text evidence="2">Belongs to the GtrA family.</text>
</comment>
<keyword evidence="4 6" id="KW-1133">Transmembrane helix</keyword>
<dbReference type="Pfam" id="PF04138">
    <property type="entry name" value="GtrA_DPMS_TM"/>
    <property type="match status" value="1"/>
</dbReference>
<accession>A0A940WKS3</accession>
<feature type="domain" description="GtrA/DPMS transmembrane" evidence="7">
    <location>
        <begin position="20"/>
        <end position="140"/>
    </location>
</feature>
<gene>
    <name evidence="8" type="ORF">JOL79_12850</name>
</gene>
<evidence type="ECO:0000256" key="5">
    <source>
        <dbReference type="ARBA" id="ARBA00023136"/>
    </source>
</evidence>
<dbReference type="InterPro" id="IPR051401">
    <property type="entry name" value="GtrA_CellWall_Glycosyl"/>
</dbReference>
<keyword evidence="3 6" id="KW-0812">Transmembrane</keyword>
<sequence length="164" mass="18167">MQFLLRSYERFAALVHELLKFGIVGAVAFVIDFGGTNLLRFGVELGPLSSKALATTVAATVAYLGNRWWTFRHREQSGVAREYILFFLLNGIGLFISLIVIGFVSYSLQLHDVLSYNIAQVIGLVLGTIFRFWSYKKWVFLAAPEIPAAPGVDGIGDVHAQATR</sequence>
<name>A0A940WKS3_9ACTN</name>
<protein>
    <submittedName>
        <fullName evidence="8">GtrA family protein</fullName>
    </submittedName>
</protein>
<dbReference type="GO" id="GO:0005886">
    <property type="term" value="C:plasma membrane"/>
    <property type="evidence" value="ECO:0007669"/>
    <property type="project" value="TreeGrafter"/>
</dbReference>
<dbReference type="AlphaFoldDB" id="A0A940WKS3"/>
<organism evidence="8 9">
    <name type="scientific">Microbispora oryzae</name>
    <dbReference type="NCBI Taxonomy" id="2806554"/>
    <lineage>
        <taxon>Bacteria</taxon>
        <taxon>Bacillati</taxon>
        <taxon>Actinomycetota</taxon>
        <taxon>Actinomycetes</taxon>
        <taxon>Streptosporangiales</taxon>
        <taxon>Streptosporangiaceae</taxon>
        <taxon>Microbispora</taxon>
    </lineage>
</organism>
<comment type="subcellular location">
    <subcellularLocation>
        <location evidence="1">Membrane</location>
        <topology evidence="1">Multi-pass membrane protein</topology>
    </subcellularLocation>
</comment>
<dbReference type="GO" id="GO:0000271">
    <property type="term" value="P:polysaccharide biosynthetic process"/>
    <property type="evidence" value="ECO:0007669"/>
    <property type="project" value="InterPro"/>
</dbReference>
<dbReference type="RefSeq" id="WP_210156018.1">
    <property type="nucleotide sequence ID" value="NZ_JAFCNB010000006.1"/>
</dbReference>
<evidence type="ECO:0000259" key="7">
    <source>
        <dbReference type="Pfam" id="PF04138"/>
    </source>
</evidence>
<feature type="transmembrane region" description="Helical" evidence="6">
    <location>
        <begin position="83"/>
        <end position="108"/>
    </location>
</feature>
<dbReference type="InterPro" id="IPR007267">
    <property type="entry name" value="GtrA_DPMS_TM"/>
</dbReference>
<evidence type="ECO:0000256" key="2">
    <source>
        <dbReference type="ARBA" id="ARBA00009399"/>
    </source>
</evidence>
<keyword evidence="5 6" id="KW-0472">Membrane</keyword>
<proteinExistence type="inferred from homology"/>
<dbReference type="PANTHER" id="PTHR38459:SF1">
    <property type="entry name" value="PROPHAGE BACTOPRENOL-LINKED GLUCOSE TRANSLOCASE HOMOLOG"/>
    <property type="match status" value="1"/>
</dbReference>
<feature type="transmembrane region" description="Helical" evidence="6">
    <location>
        <begin position="51"/>
        <end position="71"/>
    </location>
</feature>
<evidence type="ECO:0000313" key="9">
    <source>
        <dbReference type="Proteomes" id="UP000674234"/>
    </source>
</evidence>
<comment type="caution">
    <text evidence="8">The sequence shown here is derived from an EMBL/GenBank/DDBJ whole genome shotgun (WGS) entry which is preliminary data.</text>
</comment>
<keyword evidence="9" id="KW-1185">Reference proteome</keyword>
<reference evidence="8" key="1">
    <citation type="submission" date="2021-02" db="EMBL/GenBank/DDBJ databases">
        <title>Draft genome sequence of Microbispora sp. RL4-1S isolated from rice leaves in Thailand.</title>
        <authorList>
            <person name="Muangham S."/>
            <person name="Duangmal K."/>
        </authorList>
    </citation>
    <scope>NUCLEOTIDE SEQUENCE</scope>
    <source>
        <strain evidence="8">RL4-1S</strain>
    </source>
</reference>
<evidence type="ECO:0000256" key="6">
    <source>
        <dbReference type="SAM" id="Phobius"/>
    </source>
</evidence>
<dbReference type="PANTHER" id="PTHR38459">
    <property type="entry name" value="PROPHAGE BACTOPRENOL-LINKED GLUCOSE TRANSLOCASE HOMOLOG"/>
    <property type="match status" value="1"/>
</dbReference>
<dbReference type="Proteomes" id="UP000674234">
    <property type="component" value="Unassembled WGS sequence"/>
</dbReference>
<evidence type="ECO:0000256" key="4">
    <source>
        <dbReference type="ARBA" id="ARBA00022989"/>
    </source>
</evidence>
<evidence type="ECO:0000313" key="8">
    <source>
        <dbReference type="EMBL" id="MBP2704703.1"/>
    </source>
</evidence>
<feature type="transmembrane region" description="Helical" evidence="6">
    <location>
        <begin position="114"/>
        <end position="133"/>
    </location>
</feature>
<evidence type="ECO:0000256" key="3">
    <source>
        <dbReference type="ARBA" id="ARBA00022692"/>
    </source>
</evidence>